<name>A0A5E4M891_9HEMI</name>
<keyword evidence="3" id="KW-1185">Reference proteome</keyword>
<accession>A0A5E4M891</accession>
<gene>
    <name evidence="2" type="ORF">CINCED_3A012352</name>
</gene>
<evidence type="ECO:0000313" key="3">
    <source>
        <dbReference type="Proteomes" id="UP000325440"/>
    </source>
</evidence>
<evidence type="ECO:0000313" key="2">
    <source>
        <dbReference type="EMBL" id="VVC27041.1"/>
    </source>
</evidence>
<dbReference type="AlphaFoldDB" id="A0A5E4M891"/>
<feature type="transmembrane region" description="Helical" evidence="1">
    <location>
        <begin position="44"/>
        <end position="62"/>
    </location>
</feature>
<keyword evidence="1" id="KW-0472">Membrane</keyword>
<protein>
    <submittedName>
        <fullName evidence="2">Uncharacterized protein</fullName>
    </submittedName>
</protein>
<dbReference type="Proteomes" id="UP000325440">
    <property type="component" value="Unassembled WGS sequence"/>
</dbReference>
<proteinExistence type="predicted"/>
<keyword evidence="1" id="KW-1133">Transmembrane helix</keyword>
<evidence type="ECO:0000256" key="1">
    <source>
        <dbReference type="SAM" id="Phobius"/>
    </source>
</evidence>
<sequence length="99" mass="11507">MPAFVIMSYYGNKNLVITNCLFGLIIQVKQFFCLDFVRSHCRRWSSGVLLSRILIFGCLLLLRVSSVNPKPKHSAHLDPHWNDFKVSNPQEKPYLKIRT</sequence>
<dbReference type="EMBL" id="CABPRJ010000058">
    <property type="protein sequence ID" value="VVC27041.1"/>
    <property type="molecule type" value="Genomic_DNA"/>
</dbReference>
<reference evidence="2 3" key="1">
    <citation type="submission" date="2019-08" db="EMBL/GenBank/DDBJ databases">
        <authorList>
            <person name="Alioto T."/>
            <person name="Alioto T."/>
            <person name="Gomez Garrido J."/>
        </authorList>
    </citation>
    <scope>NUCLEOTIDE SEQUENCE [LARGE SCALE GENOMIC DNA]</scope>
</reference>
<organism evidence="2 3">
    <name type="scientific">Cinara cedri</name>
    <dbReference type="NCBI Taxonomy" id="506608"/>
    <lineage>
        <taxon>Eukaryota</taxon>
        <taxon>Metazoa</taxon>
        <taxon>Ecdysozoa</taxon>
        <taxon>Arthropoda</taxon>
        <taxon>Hexapoda</taxon>
        <taxon>Insecta</taxon>
        <taxon>Pterygota</taxon>
        <taxon>Neoptera</taxon>
        <taxon>Paraneoptera</taxon>
        <taxon>Hemiptera</taxon>
        <taxon>Sternorrhyncha</taxon>
        <taxon>Aphidomorpha</taxon>
        <taxon>Aphidoidea</taxon>
        <taxon>Aphididae</taxon>
        <taxon>Lachninae</taxon>
        <taxon>Cinara</taxon>
    </lineage>
</organism>
<keyword evidence="1" id="KW-0812">Transmembrane</keyword>